<evidence type="ECO:0000313" key="9">
    <source>
        <dbReference type="EMBL" id="ABS54535.1"/>
    </source>
</evidence>
<keyword evidence="6 8" id="KW-1133">Transmembrane helix</keyword>
<comment type="similarity">
    <text evidence="2">Belongs to the MIP/aquaporin (TC 1.A.8) family.</text>
</comment>
<dbReference type="Gene3D" id="1.20.1080.10">
    <property type="entry name" value="Glycerol uptake facilitator protein"/>
    <property type="match status" value="1"/>
</dbReference>
<protein>
    <submittedName>
        <fullName evidence="9">MIP family channel protein</fullName>
    </submittedName>
</protein>
<dbReference type="InterPro" id="IPR034294">
    <property type="entry name" value="Aquaporin_transptr"/>
</dbReference>
<keyword evidence="10" id="KW-1185">Reference proteome</keyword>
<evidence type="ECO:0000256" key="3">
    <source>
        <dbReference type="ARBA" id="ARBA00022448"/>
    </source>
</evidence>
<evidence type="ECO:0000256" key="2">
    <source>
        <dbReference type="ARBA" id="ARBA00006175"/>
    </source>
</evidence>
<dbReference type="Pfam" id="PF00230">
    <property type="entry name" value="MIP"/>
    <property type="match status" value="1"/>
</dbReference>
<dbReference type="NCBIfam" id="NF003838">
    <property type="entry name" value="PRK05420.1"/>
    <property type="match status" value="1"/>
</dbReference>
<keyword evidence="7 8" id="KW-0472">Membrane</keyword>
<name>A7I474_METB6</name>
<dbReference type="HOGENOM" id="CLU_020019_3_2_2"/>
<evidence type="ECO:0000256" key="6">
    <source>
        <dbReference type="ARBA" id="ARBA00022989"/>
    </source>
</evidence>
<dbReference type="NCBIfam" id="TIGR00861">
    <property type="entry name" value="MIP"/>
    <property type="match status" value="1"/>
</dbReference>
<evidence type="ECO:0000313" key="10">
    <source>
        <dbReference type="Proteomes" id="UP000002408"/>
    </source>
</evidence>
<dbReference type="GO" id="GO:0015250">
    <property type="term" value="F:water channel activity"/>
    <property type="evidence" value="ECO:0007669"/>
    <property type="project" value="TreeGrafter"/>
</dbReference>
<dbReference type="eggNOG" id="arCOG04431">
    <property type="taxonomic scope" value="Archaea"/>
</dbReference>
<dbReference type="InterPro" id="IPR000425">
    <property type="entry name" value="MIP"/>
</dbReference>
<accession>A7I474</accession>
<dbReference type="InterPro" id="IPR023271">
    <property type="entry name" value="Aquaporin-like"/>
</dbReference>
<dbReference type="InterPro" id="IPR022357">
    <property type="entry name" value="MIP_CS"/>
</dbReference>
<dbReference type="OrthoDB" id="36050at2157"/>
<proteinExistence type="inferred from homology"/>
<feature type="transmembrane region" description="Helical" evidence="8">
    <location>
        <begin position="157"/>
        <end position="179"/>
    </location>
</feature>
<gene>
    <name evidence="9" type="ordered locus">Mboo_0011</name>
</gene>
<dbReference type="Proteomes" id="UP000002408">
    <property type="component" value="Chromosome"/>
</dbReference>
<evidence type="ECO:0000256" key="5">
    <source>
        <dbReference type="ARBA" id="ARBA00022692"/>
    </source>
</evidence>
<sequence length="232" mass="23770">MCDYKKYLAEFIGTFVLVFIGTGSAVVAGKEIGFLGIALAFGLSVLVMVYAIGQISGCHINPAITIAMLANGKIGSKDAAMYIIAQCIGAIIASLVLLSIMTGLPGYSLAINGLGQDGYGIASPGGFPLMSGFIAEVVLTFIFLMVVFGATCKKAPAGFAGIAIGLSLAMIHMVGIPITGTSVNPARSLGPALVVGGTALAQLWMFILAPIIGALVAAIVWKYLFEETMSPA</sequence>
<dbReference type="RefSeq" id="WP_011991023.1">
    <property type="nucleotide sequence ID" value="NC_009712.1"/>
</dbReference>
<evidence type="ECO:0000256" key="8">
    <source>
        <dbReference type="SAM" id="Phobius"/>
    </source>
</evidence>
<dbReference type="PROSITE" id="PS00221">
    <property type="entry name" value="MIP"/>
    <property type="match status" value="1"/>
</dbReference>
<dbReference type="PANTHER" id="PTHR19139:SF199">
    <property type="entry name" value="MIP17260P"/>
    <property type="match status" value="1"/>
</dbReference>
<evidence type="ECO:0000256" key="7">
    <source>
        <dbReference type="ARBA" id="ARBA00023136"/>
    </source>
</evidence>
<dbReference type="PANTHER" id="PTHR19139">
    <property type="entry name" value="AQUAPORIN TRANSPORTER"/>
    <property type="match status" value="1"/>
</dbReference>
<feature type="transmembrane region" description="Helical" evidence="8">
    <location>
        <begin position="34"/>
        <end position="58"/>
    </location>
</feature>
<keyword evidence="3" id="KW-0813">Transport</keyword>
<dbReference type="CDD" id="cd00333">
    <property type="entry name" value="MIP"/>
    <property type="match status" value="1"/>
</dbReference>
<feature type="transmembrane region" description="Helical" evidence="8">
    <location>
        <begin position="7"/>
        <end position="28"/>
    </location>
</feature>
<evidence type="ECO:0000256" key="4">
    <source>
        <dbReference type="ARBA" id="ARBA00022475"/>
    </source>
</evidence>
<dbReference type="SUPFAM" id="SSF81338">
    <property type="entry name" value="Aquaporin-like"/>
    <property type="match status" value="1"/>
</dbReference>
<dbReference type="STRING" id="456442.Mboo_0011"/>
<feature type="transmembrane region" description="Helical" evidence="8">
    <location>
        <begin position="199"/>
        <end position="221"/>
    </location>
</feature>
<feature type="transmembrane region" description="Helical" evidence="8">
    <location>
        <begin position="127"/>
        <end position="150"/>
    </location>
</feature>
<dbReference type="KEGG" id="mbn:Mboo_0011"/>
<dbReference type="EMBL" id="CP000780">
    <property type="protein sequence ID" value="ABS54535.1"/>
    <property type="molecule type" value="Genomic_DNA"/>
</dbReference>
<feature type="transmembrane region" description="Helical" evidence="8">
    <location>
        <begin position="79"/>
        <end position="107"/>
    </location>
</feature>
<comment type="subcellular location">
    <subcellularLocation>
        <location evidence="1">Cell membrane</location>
        <topology evidence="1">Multi-pass membrane protein</topology>
    </subcellularLocation>
</comment>
<keyword evidence="4" id="KW-1003">Cell membrane</keyword>
<dbReference type="GeneID" id="5412094"/>
<organism evidence="9 10">
    <name type="scientific">Methanoregula boonei (strain DSM 21154 / JCM 14090 / 6A8)</name>
    <dbReference type="NCBI Taxonomy" id="456442"/>
    <lineage>
        <taxon>Archaea</taxon>
        <taxon>Methanobacteriati</taxon>
        <taxon>Methanobacteriota</taxon>
        <taxon>Stenosarchaea group</taxon>
        <taxon>Methanomicrobia</taxon>
        <taxon>Methanomicrobiales</taxon>
        <taxon>Methanoregulaceae</taxon>
        <taxon>Methanoregula</taxon>
    </lineage>
</organism>
<dbReference type="GO" id="GO:0005886">
    <property type="term" value="C:plasma membrane"/>
    <property type="evidence" value="ECO:0007669"/>
    <property type="project" value="UniProtKB-SubCell"/>
</dbReference>
<dbReference type="AlphaFoldDB" id="A7I474"/>
<evidence type="ECO:0000256" key="1">
    <source>
        <dbReference type="ARBA" id="ARBA00004651"/>
    </source>
</evidence>
<reference evidence="10" key="1">
    <citation type="journal article" date="2015" name="Microbiology">
        <title>Genome of Methanoregula boonei 6A8 reveals adaptations to oligotrophic peatland environments.</title>
        <authorList>
            <person name="Braeuer S."/>
            <person name="Cadillo-Quiroz H."/>
            <person name="Kyrpides N."/>
            <person name="Woyke T."/>
            <person name="Goodwin L."/>
            <person name="Detter C."/>
            <person name="Podell S."/>
            <person name="Yavitt J.B."/>
            <person name="Zinder S.H."/>
        </authorList>
    </citation>
    <scope>NUCLEOTIDE SEQUENCE [LARGE SCALE GENOMIC DNA]</scope>
    <source>
        <strain evidence="10">DSM 21154 / JCM 14090 / 6A8</strain>
    </source>
</reference>
<dbReference type="PRINTS" id="PR00783">
    <property type="entry name" value="MINTRINSICP"/>
</dbReference>
<keyword evidence="5 8" id="KW-0812">Transmembrane</keyword>